<gene>
    <name evidence="3" type="ORF">Metal_1896</name>
</gene>
<feature type="transmembrane region" description="Helical" evidence="1">
    <location>
        <begin position="241"/>
        <end position="265"/>
    </location>
</feature>
<dbReference type="Proteomes" id="UP000005090">
    <property type="component" value="Chromosome"/>
</dbReference>
<dbReference type="RefSeq" id="WP_005371701.1">
    <property type="nucleotide sequence ID" value="NZ_CM001475.1"/>
</dbReference>
<evidence type="ECO:0000259" key="2">
    <source>
        <dbReference type="Pfam" id="PF13194"/>
    </source>
</evidence>
<feature type="transmembrane region" description="Helical" evidence="1">
    <location>
        <begin position="93"/>
        <end position="112"/>
    </location>
</feature>
<feature type="transmembrane region" description="Helical" evidence="1">
    <location>
        <begin position="6"/>
        <end position="29"/>
    </location>
</feature>
<keyword evidence="1" id="KW-0812">Transmembrane</keyword>
<feature type="transmembrane region" description="Helical" evidence="1">
    <location>
        <begin position="272"/>
        <end position="292"/>
    </location>
</feature>
<dbReference type="STRING" id="686340.Metal_1896"/>
<sequence length="423" mass="46484">MEFADLIATIPPILIQFGMTVAFAFVVGLEFRRYHQINQYQLHFGSTRTFVLIAILGFMLFSLDSGKLLFAMGFLLFGAALLIYYWHLAAKGIFSIFSPLLGLLIYLIGPIAITFPNWFLVLFAVVLILMLGAKPVIHRFSDQLANDEVVTLAKFLIISGVILPLLPDRPIAPALPVTYYKVWLAVIIVSGFSYLSYLIHSYFYKSRGLMITAVLAGLYSSTVATIMIGRRARNLPGAESYVSAALITATTMMYLRLLAIIFLFDLHAGLRLLLPFLPIIVLSVIAVAALVHYKNECPSEADTVDVGHPLELSTAVLFAALFMVFTFVTQYVISHFGRSGLNFLAIAVGLTDIYPFILSLLSGKFQVSESAIVAAVVLASGSNNLLKAAYAIFFARNASVRFGAVWLILLFLASIAYAYALIV</sequence>
<feature type="transmembrane region" description="Helical" evidence="1">
    <location>
        <begin position="402"/>
        <end position="422"/>
    </location>
</feature>
<keyword evidence="1" id="KW-0472">Membrane</keyword>
<evidence type="ECO:0000313" key="3">
    <source>
        <dbReference type="EMBL" id="EIC29662.1"/>
    </source>
</evidence>
<feature type="domain" description="DUF4010" evidence="2">
    <location>
        <begin position="187"/>
        <end position="394"/>
    </location>
</feature>
<feature type="transmembrane region" description="Helical" evidence="1">
    <location>
        <begin position="178"/>
        <end position="197"/>
    </location>
</feature>
<dbReference type="PANTHER" id="PTHR39084:SF1">
    <property type="entry name" value="DUF4010 DOMAIN-CONTAINING PROTEIN"/>
    <property type="match status" value="1"/>
</dbReference>
<feature type="transmembrane region" description="Helical" evidence="1">
    <location>
        <begin position="68"/>
        <end position="86"/>
    </location>
</feature>
<dbReference type="AlphaFoldDB" id="H8GP76"/>
<dbReference type="HOGENOM" id="CLU_036781_1_0_6"/>
<dbReference type="PANTHER" id="PTHR39084">
    <property type="entry name" value="MEMBRANE PROTEIN-RELATED"/>
    <property type="match status" value="1"/>
</dbReference>
<accession>H8GP76</accession>
<organism evidence="3 4">
    <name type="scientific">Methylomicrobium album BG8</name>
    <dbReference type="NCBI Taxonomy" id="686340"/>
    <lineage>
        <taxon>Bacteria</taxon>
        <taxon>Pseudomonadati</taxon>
        <taxon>Pseudomonadota</taxon>
        <taxon>Gammaproteobacteria</taxon>
        <taxon>Methylococcales</taxon>
        <taxon>Methylococcaceae</taxon>
        <taxon>Methylomicrobium</taxon>
    </lineage>
</organism>
<evidence type="ECO:0000256" key="1">
    <source>
        <dbReference type="SAM" id="Phobius"/>
    </source>
</evidence>
<evidence type="ECO:0000313" key="4">
    <source>
        <dbReference type="Proteomes" id="UP000005090"/>
    </source>
</evidence>
<feature type="transmembrane region" description="Helical" evidence="1">
    <location>
        <begin position="312"/>
        <end position="333"/>
    </location>
</feature>
<dbReference type="eggNOG" id="COG3174">
    <property type="taxonomic scope" value="Bacteria"/>
</dbReference>
<protein>
    <submittedName>
        <fullName evidence="3">Putative membrane protein</fullName>
    </submittedName>
</protein>
<feature type="transmembrane region" description="Helical" evidence="1">
    <location>
        <begin position="209"/>
        <end position="229"/>
    </location>
</feature>
<feature type="transmembrane region" description="Helical" evidence="1">
    <location>
        <begin position="118"/>
        <end position="137"/>
    </location>
</feature>
<dbReference type="EMBL" id="CM001475">
    <property type="protein sequence ID" value="EIC29662.1"/>
    <property type="molecule type" value="Genomic_DNA"/>
</dbReference>
<name>H8GP76_METAL</name>
<feature type="transmembrane region" description="Helical" evidence="1">
    <location>
        <begin position="340"/>
        <end position="360"/>
    </location>
</feature>
<dbReference type="Pfam" id="PF13194">
    <property type="entry name" value="DUF4010"/>
    <property type="match status" value="1"/>
</dbReference>
<keyword evidence="1" id="KW-1133">Transmembrane helix</keyword>
<keyword evidence="4" id="KW-1185">Reference proteome</keyword>
<proteinExistence type="predicted"/>
<dbReference type="InterPro" id="IPR025105">
    <property type="entry name" value="DUF4010"/>
</dbReference>
<feature type="transmembrane region" description="Helical" evidence="1">
    <location>
        <begin position="41"/>
        <end position="62"/>
    </location>
</feature>
<feature type="transmembrane region" description="Helical" evidence="1">
    <location>
        <begin position="372"/>
        <end position="395"/>
    </location>
</feature>
<feature type="transmembrane region" description="Helical" evidence="1">
    <location>
        <begin position="149"/>
        <end position="166"/>
    </location>
</feature>
<reference evidence="3 4" key="1">
    <citation type="journal article" date="2013" name="Genome Announc.">
        <title>Genome Sequence of the Obligate Gammaproteobacterial Methanotroph Methylomicrobium album Strain BG8.</title>
        <authorList>
            <person name="Kits K.D."/>
            <person name="Kalyuzhnaya M.G."/>
            <person name="Klotz M.G."/>
            <person name="Jetten M.S."/>
            <person name="Op den Camp H.J."/>
            <person name="Vuilleumier S."/>
            <person name="Bringel F."/>
            <person name="Dispirito A.A."/>
            <person name="Murrell J.C."/>
            <person name="Bruce D."/>
            <person name="Cheng J.F."/>
            <person name="Copeland A."/>
            <person name="Goodwin L."/>
            <person name="Hauser L."/>
            <person name="Lajus A."/>
            <person name="Land M.L."/>
            <person name="Lapidus A."/>
            <person name="Lucas S."/>
            <person name="Medigue C."/>
            <person name="Pitluck S."/>
            <person name="Woyke T."/>
            <person name="Zeytun A."/>
            <person name="Stein L.Y."/>
        </authorList>
    </citation>
    <scope>NUCLEOTIDE SEQUENCE [LARGE SCALE GENOMIC DNA]</scope>
    <source>
        <strain evidence="3 4">BG8</strain>
    </source>
</reference>